<comment type="caution">
    <text evidence="3">The sequence shown here is derived from an EMBL/GenBank/DDBJ whole genome shotgun (WGS) entry which is preliminary data.</text>
</comment>
<sequence>MKTIKQAFVLGFVLSSLLFGGFVHAQEIPLKYVCLKSTHCYGATQSECIYGTPHGHTAKLEEEGALPTGSVFVGVCVSYIGGTGKDLQTEQVCTTGSDEKDRELFKIATGELTPLNKLKGIGYEFKNFYESDGVTSADNPTIGRFQGPYYWEDFTPTGHLRNWRAFFRQDPNDEVQAGEILSQKLGTLPFDTLEKQCVKIAWDPYGRVFDSQTLEPISGMTVSLFVKKDSDFIAFNPFAPENQPNIIKKITGNDGQYNYVVPDNEYKLAANGMITTLDLIHPNFAQAYYDVYPVQTGDVIVQKGIAQHRDIAVMSQNTNTLSKPIDVFVEAVGQGHVVIEGVVSHPLSRIYANSAKISNSNGTVKTPYRTVGSTTADKLGRFKLDIDQNGFEQKNDYIELLTSITIVKVDLRTMQEVMTARTTVSFEPIPTYLKGIAYAANGTTPLPNTKVGVYLPYSNSPSSMVTSDSSGNFVIGSEKLPSMPYELRFTTPNGMVVKTKPSVFLAQNQTYMAENQINPYEEKKTDGAKIVVKKLSSSSSSVQVGQKSVGDTTQKSGWFGLGGGQNTSSATTRSGASVSPFVMMAVILVILISAVGAGIFLYMKQKNSSSTSRWE</sequence>
<protein>
    <recommendedName>
        <fullName evidence="5">Carboxypeptidase regulatory-like domain-containing protein</fullName>
    </recommendedName>
</protein>
<gene>
    <name evidence="3" type="ORF">COY90_04790</name>
</gene>
<evidence type="ECO:0000256" key="2">
    <source>
        <dbReference type="SAM" id="SignalP"/>
    </source>
</evidence>
<feature type="transmembrane region" description="Helical" evidence="1">
    <location>
        <begin position="581"/>
        <end position="603"/>
    </location>
</feature>
<evidence type="ECO:0008006" key="5">
    <source>
        <dbReference type="Google" id="ProtNLM"/>
    </source>
</evidence>
<feature type="chain" id="PRO_5014753636" description="Carboxypeptidase regulatory-like domain-containing protein" evidence="2">
    <location>
        <begin position="26"/>
        <end position="615"/>
    </location>
</feature>
<reference evidence="4" key="1">
    <citation type="submission" date="2017-09" db="EMBL/GenBank/DDBJ databases">
        <title>Depth-based differentiation of microbial function through sediment-hosted aquifers and enrichment of novel symbionts in the deep terrestrial subsurface.</title>
        <authorList>
            <person name="Probst A.J."/>
            <person name="Ladd B."/>
            <person name="Jarett J.K."/>
            <person name="Geller-Mcgrath D.E."/>
            <person name="Sieber C.M.K."/>
            <person name="Emerson J.B."/>
            <person name="Anantharaman K."/>
            <person name="Thomas B.C."/>
            <person name="Malmstrom R."/>
            <person name="Stieglmeier M."/>
            <person name="Klingl A."/>
            <person name="Woyke T."/>
            <person name="Ryan C.M."/>
            <person name="Banfield J.F."/>
        </authorList>
    </citation>
    <scope>NUCLEOTIDE SEQUENCE [LARGE SCALE GENOMIC DNA]</scope>
</reference>
<evidence type="ECO:0000313" key="4">
    <source>
        <dbReference type="Proteomes" id="UP000230108"/>
    </source>
</evidence>
<keyword evidence="1" id="KW-0812">Transmembrane</keyword>
<keyword evidence="1" id="KW-0472">Membrane</keyword>
<accession>A0A2M7QCI9</accession>
<keyword evidence="2" id="KW-0732">Signal</keyword>
<organism evidence="3 4">
    <name type="scientific">Candidatus Roizmanbacteria bacterium CG_4_10_14_0_8_um_filter_39_9</name>
    <dbReference type="NCBI Taxonomy" id="1974829"/>
    <lineage>
        <taxon>Bacteria</taxon>
        <taxon>Candidatus Roizmaniibacteriota</taxon>
    </lineage>
</organism>
<dbReference type="Proteomes" id="UP000230108">
    <property type="component" value="Unassembled WGS sequence"/>
</dbReference>
<dbReference type="AlphaFoldDB" id="A0A2M7QCI9"/>
<evidence type="ECO:0000256" key="1">
    <source>
        <dbReference type="SAM" id="Phobius"/>
    </source>
</evidence>
<keyword evidence="1" id="KW-1133">Transmembrane helix</keyword>
<dbReference type="EMBL" id="PFLF01000102">
    <property type="protein sequence ID" value="PIY68647.1"/>
    <property type="molecule type" value="Genomic_DNA"/>
</dbReference>
<evidence type="ECO:0000313" key="3">
    <source>
        <dbReference type="EMBL" id="PIY68647.1"/>
    </source>
</evidence>
<feature type="signal peptide" evidence="2">
    <location>
        <begin position="1"/>
        <end position="25"/>
    </location>
</feature>
<name>A0A2M7QCI9_9BACT</name>
<proteinExistence type="predicted"/>